<evidence type="ECO:0000256" key="14">
    <source>
        <dbReference type="PIRNR" id="PIRNR006769"/>
    </source>
</evidence>
<feature type="binding site" evidence="16">
    <location>
        <position position="189"/>
    </location>
    <ligand>
        <name>NADP(+)</name>
        <dbReference type="ChEBI" id="CHEBI:58349"/>
    </ligand>
</feature>
<keyword evidence="8 14" id="KW-0862">Zinc</keyword>
<comment type="caution">
    <text evidence="19">The sequence shown here is derived from an EMBL/GenBank/DDBJ whole genome shotgun (WGS) entry which is preliminary data.</text>
</comment>
<dbReference type="PANTHER" id="PTHR38011:SF7">
    <property type="entry name" value="2,5-DIAMINO-6-RIBOSYLAMINO-4(3H)-PYRIMIDINONE 5'-PHOSPHATE REDUCTASE"/>
    <property type="match status" value="1"/>
</dbReference>
<feature type="domain" description="CMP/dCMP-type deaminase" evidence="18">
    <location>
        <begin position="34"/>
        <end position="158"/>
    </location>
</feature>
<comment type="catalytic activity">
    <reaction evidence="13 14">
        <text>2,5-diamino-6-hydroxy-4-(5-phosphoribosylamino)-pyrimidine + H2O + H(+) = 5-amino-6-(5-phospho-D-ribosylamino)uracil + NH4(+)</text>
        <dbReference type="Rhea" id="RHEA:21868"/>
        <dbReference type="ChEBI" id="CHEBI:15377"/>
        <dbReference type="ChEBI" id="CHEBI:15378"/>
        <dbReference type="ChEBI" id="CHEBI:28938"/>
        <dbReference type="ChEBI" id="CHEBI:58453"/>
        <dbReference type="ChEBI" id="CHEBI:58614"/>
        <dbReference type="EC" id="3.5.4.26"/>
    </reaction>
</comment>
<keyword evidence="9 14" id="KW-0521">NADP</keyword>
<dbReference type="AlphaFoldDB" id="A0A5A7NUF4"/>
<dbReference type="GO" id="GO:0008270">
    <property type="term" value="F:zinc ion binding"/>
    <property type="evidence" value="ECO:0007669"/>
    <property type="project" value="InterPro"/>
</dbReference>
<dbReference type="NCBIfam" id="TIGR00326">
    <property type="entry name" value="eubact_ribD"/>
    <property type="match status" value="1"/>
</dbReference>
<dbReference type="InterPro" id="IPR002125">
    <property type="entry name" value="CMP_dCMP_dom"/>
</dbReference>
<dbReference type="Gene3D" id="3.40.430.10">
    <property type="entry name" value="Dihydrofolate Reductase, subunit A"/>
    <property type="match status" value="1"/>
</dbReference>
<feature type="binding site" evidence="16">
    <location>
        <position position="219"/>
    </location>
    <ligand>
        <name>substrate</name>
    </ligand>
</feature>
<dbReference type="RefSeq" id="WP_149957077.1">
    <property type="nucleotide sequence ID" value="NZ_BKDJ01000009.1"/>
</dbReference>
<keyword evidence="6 14" id="KW-0686">Riboflavin biosynthesis</keyword>
<evidence type="ECO:0000256" key="9">
    <source>
        <dbReference type="ARBA" id="ARBA00022857"/>
    </source>
</evidence>
<feature type="binding site" evidence="17">
    <location>
        <position position="82"/>
    </location>
    <ligand>
        <name>Zn(2+)</name>
        <dbReference type="ChEBI" id="CHEBI:29105"/>
        <note>catalytic</note>
    </ligand>
</feature>
<evidence type="ECO:0000256" key="16">
    <source>
        <dbReference type="PIRSR" id="PIRSR006769-2"/>
    </source>
</evidence>
<keyword evidence="14" id="KW-0378">Hydrolase</keyword>
<dbReference type="EC" id="3.5.4.26" evidence="14"/>
<gene>
    <name evidence="19" type="ORF">NCCP1664_19830</name>
</gene>
<comment type="similarity">
    <text evidence="5 14">In the C-terminal section; belongs to the HTP reductase family.</text>
</comment>
<keyword evidence="20" id="KW-1185">Reference proteome</keyword>
<dbReference type="PROSITE" id="PS00903">
    <property type="entry name" value="CYT_DCMP_DEAMINASES_1"/>
    <property type="match status" value="1"/>
</dbReference>
<evidence type="ECO:0000256" key="11">
    <source>
        <dbReference type="ARBA" id="ARBA00023268"/>
    </source>
</evidence>
<dbReference type="PIRSF" id="PIRSF006769">
    <property type="entry name" value="RibD"/>
    <property type="match status" value="1"/>
</dbReference>
<feature type="active site" description="Proton donor" evidence="15">
    <location>
        <position position="84"/>
    </location>
</feature>
<evidence type="ECO:0000256" key="3">
    <source>
        <dbReference type="ARBA" id="ARBA00004910"/>
    </source>
</evidence>
<feature type="binding site" evidence="16">
    <location>
        <position position="205"/>
    </location>
    <ligand>
        <name>NADP(+)</name>
        <dbReference type="ChEBI" id="CHEBI:58349"/>
    </ligand>
</feature>
<evidence type="ECO:0000256" key="4">
    <source>
        <dbReference type="ARBA" id="ARBA00005259"/>
    </source>
</evidence>
<reference evidence="19 20" key="1">
    <citation type="submission" date="2019-09" db="EMBL/GenBank/DDBJ databases">
        <title>Arthrobacter zafarii sp. nov., a moderately thermotolerant and halotolerant actinobacterium isolated from Cholistan desert soil of Pakistan.</title>
        <authorList>
            <person name="Amin A."/>
            <person name="Ahmed I."/>
            <person name="Khalid N."/>
            <person name="Schumann P."/>
            <person name="Busse H.J."/>
            <person name="Khan I.U."/>
            <person name="Li S."/>
            <person name="Li W.J."/>
        </authorList>
    </citation>
    <scope>NUCLEOTIDE SEQUENCE [LARGE SCALE GENOMIC DNA]</scope>
    <source>
        <strain evidence="19 20">NCCP-1664</strain>
    </source>
</reference>
<evidence type="ECO:0000256" key="5">
    <source>
        <dbReference type="ARBA" id="ARBA00007417"/>
    </source>
</evidence>
<comment type="function">
    <text evidence="1 14">Converts 2,5-diamino-6-(ribosylamino)-4(3h)-pyrimidinone 5'-phosphate into 5-amino-6-(ribosylamino)-2,4(1h,3h)-pyrimidinedione 5'-phosphate.</text>
</comment>
<dbReference type="SUPFAM" id="SSF53597">
    <property type="entry name" value="Dihydrofolate reductase-like"/>
    <property type="match status" value="1"/>
</dbReference>
<sequence>MPADRAPARAPAHGTAATDTAFTDAAFTDAAFTDAERSAMELALAEAGRGVRGANPLVGAVVLGPDGAVRAVGHHRGAGTPHAEAAALAALGPVDPAEAAQLTMVVTLEPCNHTGRTGPCAGAIAAAGIGRLVYATADGTDRAGGGAQFLAARGIGVRAGLLGERARELNHRWFAARSAQRPFTTLHLAQTLDGRIAAADGTSQWITGPAARAHSHGVRARAEAILAGTGTVLADNPRLTARNPDGTAAARQPRRVVMGRREVPADAAVRGDGNWVHLATRDPSEALAALAAEGTDHVMIEGGAAIATAFLAADLVDELWLYQAPLFLGAGRPAVGDLGIGTLADARRWRLDDAGGPAHQRLGDDVLLHLEPAPAPAHPAPVRAEERN</sequence>
<evidence type="ECO:0000256" key="2">
    <source>
        <dbReference type="ARBA" id="ARBA00004882"/>
    </source>
</evidence>
<comment type="cofactor">
    <cofactor evidence="14 17">
        <name>Zn(2+)</name>
        <dbReference type="ChEBI" id="CHEBI:29105"/>
    </cofactor>
    <text evidence="14 17">Binds 1 zinc ion.</text>
</comment>
<keyword evidence="10 14" id="KW-0560">Oxidoreductase</keyword>
<dbReference type="GO" id="GO:0009231">
    <property type="term" value="P:riboflavin biosynthetic process"/>
    <property type="evidence" value="ECO:0007669"/>
    <property type="project" value="UniProtKB-UniPathway"/>
</dbReference>
<accession>A0A5A7NUF4</accession>
<dbReference type="InterPro" id="IPR024072">
    <property type="entry name" value="DHFR-like_dom_sf"/>
</dbReference>
<keyword evidence="7 14" id="KW-0479">Metal-binding</keyword>
<feature type="binding site" evidence="16">
    <location>
        <position position="203"/>
    </location>
    <ligand>
        <name>substrate</name>
    </ligand>
</feature>
<evidence type="ECO:0000256" key="8">
    <source>
        <dbReference type="ARBA" id="ARBA00022833"/>
    </source>
</evidence>
<dbReference type="GO" id="GO:0008835">
    <property type="term" value="F:diaminohydroxyphosphoribosylaminopyrimidine deaminase activity"/>
    <property type="evidence" value="ECO:0007669"/>
    <property type="project" value="UniProtKB-EC"/>
</dbReference>
<comment type="pathway">
    <text evidence="3 14">Cofactor biosynthesis; riboflavin biosynthesis; 5-amino-6-(D-ribitylamino)uracil from GTP: step 3/4.</text>
</comment>
<dbReference type="OrthoDB" id="9800865at2"/>
<dbReference type="InterPro" id="IPR050765">
    <property type="entry name" value="Riboflavin_Biosynth_HTPR"/>
</dbReference>
<evidence type="ECO:0000256" key="7">
    <source>
        <dbReference type="ARBA" id="ARBA00022723"/>
    </source>
</evidence>
<feature type="binding site" evidence="16">
    <location>
        <position position="231"/>
    </location>
    <ligand>
        <name>NADP(+)</name>
        <dbReference type="ChEBI" id="CHEBI:58349"/>
    </ligand>
</feature>
<feature type="binding site" evidence="16">
    <location>
        <begin position="303"/>
        <end position="309"/>
    </location>
    <ligand>
        <name>NADP(+)</name>
        <dbReference type="ChEBI" id="CHEBI:58349"/>
    </ligand>
</feature>
<dbReference type="PANTHER" id="PTHR38011">
    <property type="entry name" value="DIHYDROFOLATE REDUCTASE FAMILY PROTEIN (AFU_ORTHOLOGUE AFUA_8G06820)"/>
    <property type="match status" value="1"/>
</dbReference>
<evidence type="ECO:0000256" key="1">
    <source>
        <dbReference type="ARBA" id="ARBA00002151"/>
    </source>
</evidence>
<dbReference type="InterPro" id="IPR016193">
    <property type="entry name" value="Cytidine_deaminase-like"/>
</dbReference>
<dbReference type="InterPro" id="IPR004794">
    <property type="entry name" value="Eubact_RibD"/>
</dbReference>
<dbReference type="SUPFAM" id="SSF53927">
    <property type="entry name" value="Cytidine deaminase-like"/>
    <property type="match status" value="1"/>
</dbReference>
<protein>
    <recommendedName>
        <fullName evidence="14">Riboflavin biosynthesis protein RibD</fullName>
    </recommendedName>
    <domain>
        <recommendedName>
            <fullName evidence="14">Diaminohydroxyphosphoribosylaminopyrimidine deaminase</fullName>
            <shortName evidence="14">DRAP deaminase</shortName>
            <ecNumber evidence="14">3.5.4.26</ecNumber>
        </recommendedName>
        <alternativeName>
            <fullName evidence="14">Riboflavin-specific deaminase</fullName>
        </alternativeName>
    </domain>
    <domain>
        <recommendedName>
            <fullName evidence="14">5-amino-6-(5-phosphoribosylamino)uracil reductase</fullName>
            <ecNumber evidence="14">1.1.1.193</ecNumber>
        </recommendedName>
        <alternativeName>
            <fullName evidence="14">HTP reductase</fullName>
        </alternativeName>
    </domain>
</protein>
<dbReference type="Proteomes" id="UP000325307">
    <property type="component" value="Unassembled WGS sequence"/>
</dbReference>
<evidence type="ECO:0000256" key="13">
    <source>
        <dbReference type="ARBA" id="ARBA00049886"/>
    </source>
</evidence>
<dbReference type="UniPathway" id="UPA00275">
    <property type="reaction ID" value="UER00401"/>
</dbReference>
<comment type="similarity">
    <text evidence="4 14">In the N-terminal section; belongs to the cytidine and deoxycytidylate deaminase family.</text>
</comment>
<feature type="binding site" evidence="16">
    <location>
        <position position="301"/>
    </location>
    <ligand>
        <name>substrate</name>
    </ligand>
</feature>
<evidence type="ECO:0000256" key="17">
    <source>
        <dbReference type="PIRSR" id="PIRSR006769-3"/>
    </source>
</evidence>
<evidence type="ECO:0000256" key="15">
    <source>
        <dbReference type="PIRSR" id="PIRSR006769-1"/>
    </source>
</evidence>
<evidence type="ECO:0000313" key="20">
    <source>
        <dbReference type="Proteomes" id="UP000325307"/>
    </source>
</evidence>
<dbReference type="Pfam" id="PF00383">
    <property type="entry name" value="dCMP_cyt_deam_1"/>
    <property type="match status" value="1"/>
</dbReference>
<feature type="binding site" evidence="16">
    <location>
        <position position="239"/>
    </location>
    <ligand>
        <name>substrate</name>
    </ligand>
</feature>
<comment type="catalytic activity">
    <reaction evidence="12 14">
        <text>5-amino-6-(5-phospho-D-ribitylamino)uracil + NADP(+) = 5-amino-6-(5-phospho-D-ribosylamino)uracil + NADPH + H(+)</text>
        <dbReference type="Rhea" id="RHEA:17845"/>
        <dbReference type="ChEBI" id="CHEBI:15378"/>
        <dbReference type="ChEBI" id="CHEBI:57783"/>
        <dbReference type="ChEBI" id="CHEBI:58349"/>
        <dbReference type="ChEBI" id="CHEBI:58421"/>
        <dbReference type="ChEBI" id="CHEBI:58453"/>
        <dbReference type="EC" id="1.1.1.193"/>
    </reaction>
</comment>
<keyword evidence="11" id="KW-0511">Multifunctional enzyme</keyword>
<evidence type="ECO:0000256" key="10">
    <source>
        <dbReference type="ARBA" id="ARBA00023002"/>
    </source>
</evidence>
<feature type="binding site" evidence="16">
    <location>
        <position position="242"/>
    </location>
    <ligand>
        <name>substrate</name>
    </ligand>
</feature>
<evidence type="ECO:0000259" key="18">
    <source>
        <dbReference type="PROSITE" id="PS51747"/>
    </source>
</evidence>
<dbReference type="EC" id="1.1.1.193" evidence="14"/>
<evidence type="ECO:0000313" key="19">
    <source>
        <dbReference type="EMBL" id="GER23487.1"/>
    </source>
</evidence>
<feature type="binding site" evidence="17">
    <location>
        <position position="111"/>
    </location>
    <ligand>
        <name>Zn(2+)</name>
        <dbReference type="ChEBI" id="CHEBI:29105"/>
        <note>catalytic</note>
    </ligand>
</feature>
<dbReference type="PROSITE" id="PS51747">
    <property type="entry name" value="CYT_DCMP_DEAMINASES_2"/>
    <property type="match status" value="1"/>
</dbReference>
<feature type="binding site" evidence="16">
    <location>
        <position position="235"/>
    </location>
    <ligand>
        <name>NADP(+)</name>
        <dbReference type="ChEBI" id="CHEBI:58349"/>
    </ligand>
</feature>
<evidence type="ECO:0000256" key="6">
    <source>
        <dbReference type="ARBA" id="ARBA00022619"/>
    </source>
</evidence>
<name>A0A5A7NUF4_9MICC</name>
<dbReference type="Pfam" id="PF01872">
    <property type="entry name" value="RibD_C"/>
    <property type="match status" value="1"/>
</dbReference>
<dbReference type="GO" id="GO:0008703">
    <property type="term" value="F:5-amino-6-(5-phosphoribosylamino)uracil reductase activity"/>
    <property type="evidence" value="ECO:0007669"/>
    <property type="project" value="UniProtKB-EC"/>
</dbReference>
<organism evidence="19 20">
    <name type="scientific">Zafaria cholistanensis</name>
    <dbReference type="NCBI Taxonomy" id="1682741"/>
    <lineage>
        <taxon>Bacteria</taxon>
        <taxon>Bacillati</taxon>
        <taxon>Actinomycetota</taxon>
        <taxon>Actinomycetes</taxon>
        <taxon>Micrococcales</taxon>
        <taxon>Micrococcaceae</taxon>
        <taxon>Zafaria</taxon>
    </lineage>
</organism>
<dbReference type="EMBL" id="BKDJ01000009">
    <property type="protein sequence ID" value="GER23487.1"/>
    <property type="molecule type" value="Genomic_DNA"/>
</dbReference>
<comment type="pathway">
    <text evidence="2 14">Cofactor biosynthesis; riboflavin biosynthesis; 5-amino-6-(D-ribitylamino)uracil from GTP: step 2/4.</text>
</comment>
<evidence type="ECO:0000256" key="12">
    <source>
        <dbReference type="ARBA" id="ARBA00049861"/>
    </source>
</evidence>
<feature type="binding site" evidence="17">
    <location>
        <position position="120"/>
    </location>
    <ligand>
        <name>Zn(2+)</name>
        <dbReference type="ChEBI" id="CHEBI:29105"/>
        <note>catalytic</note>
    </ligand>
</feature>
<dbReference type="InterPro" id="IPR002734">
    <property type="entry name" value="RibDG_C"/>
</dbReference>
<dbReference type="InterPro" id="IPR016192">
    <property type="entry name" value="APOBEC/CMP_deaminase_Zn-bd"/>
</dbReference>
<proteinExistence type="inferred from homology"/>
<dbReference type="Gene3D" id="3.40.140.10">
    <property type="entry name" value="Cytidine Deaminase, domain 2"/>
    <property type="match status" value="1"/>
</dbReference>